<sequence length="83" mass="9615">MKRPIRKIIDYFVLSIFVSIAIILVLLFNGSKVYQAITVICVSLLYILWGILHHLREHTFHLNIMLEYLLFALLGSFIVIGLL</sequence>
<reference evidence="2 3" key="1">
    <citation type="journal article" date="2015" name="Nature">
        <title>rRNA introns, odd ribosomes, and small enigmatic genomes across a large radiation of phyla.</title>
        <authorList>
            <person name="Brown C.T."/>
            <person name="Hug L.A."/>
            <person name="Thomas B.C."/>
            <person name="Sharon I."/>
            <person name="Castelle C.J."/>
            <person name="Singh A."/>
            <person name="Wilkins M.J."/>
            <person name="Williams K.H."/>
            <person name="Banfield J.F."/>
        </authorList>
    </citation>
    <scope>NUCLEOTIDE SEQUENCE [LARGE SCALE GENOMIC DNA]</scope>
</reference>
<dbReference type="EMBL" id="LCFK01000025">
    <property type="protein sequence ID" value="KKS93186.1"/>
    <property type="molecule type" value="Genomic_DNA"/>
</dbReference>
<protein>
    <submittedName>
        <fullName evidence="2">Uncharacterized protein</fullName>
    </submittedName>
</protein>
<accession>A0A0G1FDI7</accession>
<gene>
    <name evidence="2" type="ORF">UV68_C0025G0007</name>
</gene>
<feature type="transmembrane region" description="Helical" evidence="1">
    <location>
        <begin position="64"/>
        <end position="82"/>
    </location>
</feature>
<feature type="transmembrane region" description="Helical" evidence="1">
    <location>
        <begin position="34"/>
        <end position="52"/>
    </location>
</feature>
<evidence type="ECO:0000313" key="3">
    <source>
        <dbReference type="Proteomes" id="UP000033980"/>
    </source>
</evidence>
<name>A0A0G1FDI7_9BACT</name>
<proteinExistence type="predicted"/>
<feature type="transmembrane region" description="Helical" evidence="1">
    <location>
        <begin position="9"/>
        <end position="28"/>
    </location>
</feature>
<keyword evidence="1" id="KW-0472">Membrane</keyword>
<dbReference type="Proteomes" id="UP000033980">
    <property type="component" value="Unassembled WGS sequence"/>
</dbReference>
<comment type="caution">
    <text evidence="2">The sequence shown here is derived from an EMBL/GenBank/DDBJ whole genome shotgun (WGS) entry which is preliminary data.</text>
</comment>
<organism evidence="2 3">
    <name type="scientific">Candidatus Collierbacteria bacterium GW2011_GWC2_43_12</name>
    <dbReference type="NCBI Taxonomy" id="1618390"/>
    <lineage>
        <taxon>Bacteria</taxon>
        <taxon>Candidatus Collieribacteriota</taxon>
    </lineage>
</organism>
<evidence type="ECO:0000256" key="1">
    <source>
        <dbReference type="SAM" id="Phobius"/>
    </source>
</evidence>
<dbReference type="AlphaFoldDB" id="A0A0G1FDI7"/>
<evidence type="ECO:0000313" key="2">
    <source>
        <dbReference type="EMBL" id="KKS93186.1"/>
    </source>
</evidence>
<keyword evidence="1" id="KW-0812">Transmembrane</keyword>
<keyword evidence="1" id="KW-1133">Transmembrane helix</keyword>